<feature type="repeat" description="ANK" evidence="3">
    <location>
        <begin position="304"/>
        <end position="336"/>
    </location>
</feature>
<dbReference type="PANTHER" id="PTHR24124:SF5">
    <property type="entry name" value="NF-KAPPA-B INHIBITOR ZETA"/>
    <property type="match status" value="1"/>
</dbReference>
<keyword evidence="2 3" id="KW-0040">ANK repeat</keyword>
<evidence type="ECO:0000256" key="2">
    <source>
        <dbReference type="ARBA" id="ARBA00023043"/>
    </source>
</evidence>
<evidence type="ECO:0000256" key="1">
    <source>
        <dbReference type="ARBA" id="ARBA00022737"/>
    </source>
</evidence>
<evidence type="ECO:0000313" key="5">
    <source>
        <dbReference type="Proteomes" id="UP001488805"/>
    </source>
</evidence>
<feature type="repeat" description="ANK" evidence="3">
    <location>
        <begin position="340"/>
        <end position="376"/>
    </location>
</feature>
<dbReference type="PROSITE" id="PS50297">
    <property type="entry name" value="ANK_REP_REGION"/>
    <property type="match status" value="1"/>
</dbReference>
<dbReference type="InterPro" id="IPR002110">
    <property type="entry name" value="Ankyrin_rpt"/>
</dbReference>
<dbReference type="SMART" id="SM00248">
    <property type="entry name" value="ANK"/>
    <property type="match status" value="5"/>
</dbReference>
<dbReference type="PROSITE" id="PS50088">
    <property type="entry name" value="ANK_REPEAT"/>
    <property type="match status" value="3"/>
</dbReference>
<sequence length="405" mass="44555">MGTNVNYNDNGFLITDPRPPEYVQALQKKTVKELLMMRRQRWNCSQDDNNLVHAFKSAKLEVCGNEPNHLTNHLLTASAENAPVAPQQLLQRPALQRPAAPTAEVDVSFFHWQIQRELQRVGGVPPELLNTQDEDGDTCLHIAVAQGRRALAYVLAARMARCGSLDVKEHNGQTALQIAAATNQQLIVQDLLRHGAQVNTRDYWGRSALHVCAEKGHFLSLQSIWRTLMGSGQPIDIEMFNYDGFTPLHAAVLSHNAAVKELKSPGSLCSYKAKELVQKTQMSVECIKTLLLMGASCGTKDLKSGRTCLHMASAEANVELFNILLAQPSSLSVVNVQTFSGNTALHIVSSLQSHDTQVEAVKLLMRKGGDPGTRNYENELPTQLAPEGPVGEKVRKVLKGKYLNA</sequence>
<dbReference type="SUPFAM" id="SSF48403">
    <property type="entry name" value="Ankyrin repeat"/>
    <property type="match status" value="1"/>
</dbReference>
<name>A0AAW1ENN3_ZOAVI</name>
<dbReference type="Pfam" id="PF12796">
    <property type="entry name" value="Ank_2"/>
    <property type="match status" value="2"/>
</dbReference>
<keyword evidence="5" id="KW-1185">Reference proteome</keyword>
<reference evidence="4 5" key="1">
    <citation type="journal article" date="2024" name="Genome Biol. Evol.">
        <title>Chromosome-level genome assembly of the viviparous eelpout Zoarces viviparus.</title>
        <authorList>
            <person name="Fuhrmann N."/>
            <person name="Brasseur M.V."/>
            <person name="Bakowski C.E."/>
            <person name="Podsiadlowski L."/>
            <person name="Prost S."/>
            <person name="Krehenwinkel H."/>
            <person name="Mayer C."/>
        </authorList>
    </citation>
    <scope>NUCLEOTIDE SEQUENCE [LARGE SCALE GENOMIC DNA]</scope>
    <source>
        <strain evidence="4">NO-MEL_2022_Ind0_liver</strain>
    </source>
</reference>
<feature type="repeat" description="ANK" evidence="3">
    <location>
        <begin position="171"/>
        <end position="203"/>
    </location>
</feature>
<dbReference type="EMBL" id="JBCEZU010000156">
    <property type="protein sequence ID" value="KAK9523833.1"/>
    <property type="molecule type" value="Genomic_DNA"/>
</dbReference>
<evidence type="ECO:0000256" key="3">
    <source>
        <dbReference type="PROSITE-ProRule" id="PRU00023"/>
    </source>
</evidence>
<protein>
    <recommendedName>
        <fullName evidence="6">NF-kappa-B inhibitor zeta</fullName>
    </recommendedName>
</protein>
<dbReference type="GO" id="GO:0010468">
    <property type="term" value="P:regulation of gene expression"/>
    <property type="evidence" value="ECO:0007669"/>
    <property type="project" value="TreeGrafter"/>
</dbReference>
<organism evidence="4 5">
    <name type="scientific">Zoarces viviparus</name>
    <name type="common">Viviparous eelpout</name>
    <name type="synonym">Blennius viviparus</name>
    <dbReference type="NCBI Taxonomy" id="48416"/>
    <lineage>
        <taxon>Eukaryota</taxon>
        <taxon>Metazoa</taxon>
        <taxon>Chordata</taxon>
        <taxon>Craniata</taxon>
        <taxon>Vertebrata</taxon>
        <taxon>Euteleostomi</taxon>
        <taxon>Actinopterygii</taxon>
        <taxon>Neopterygii</taxon>
        <taxon>Teleostei</taxon>
        <taxon>Neoteleostei</taxon>
        <taxon>Acanthomorphata</taxon>
        <taxon>Eupercaria</taxon>
        <taxon>Perciformes</taxon>
        <taxon>Cottioidei</taxon>
        <taxon>Zoarcales</taxon>
        <taxon>Zoarcidae</taxon>
        <taxon>Zoarcinae</taxon>
        <taxon>Zoarces</taxon>
    </lineage>
</organism>
<gene>
    <name evidence="4" type="ORF">VZT92_017720</name>
</gene>
<keyword evidence="1" id="KW-0677">Repeat</keyword>
<dbReference type="Proteomes" id="UP001488805">
    <property type="component" value="Unassembled WGS sequence"/>
</dbReference>
<evidence type="ECO:0008006" key="6">
    <source>
        <dbReference type="Google" id="ProtNLM"/>
    </source>
</evidence>
<dbReference type="Gene3D" id="1.25.40.20">
    <property type="entry name" value="Ankyrin repeat-containing domain"/>
    <property type="match status" value="1"/>
</dbReference>
<proteinExistence type="predicted"/>
<dbReference type="GO" id="GO:0005634">
    <property type="term" value="C:nucleus"/>
    <property type="evidence" value="ECO:0007669"/>
    <property type="project" value="TreeGrafter"/>
</dbReference>
<accession>A0AAW1ENN3</accession>
<evidence type="ECO:0000313" key="4">
    <source>
        <dbReference type="EMBL" id="KAK9523833.1"/>
    </source>
</evidence>
<comment type="caution">
    <text evidence="4">The sequence shown here is derived from an EMBL/GenBank/DDBJ whole genome shotgun (WGS) entry which is preliminary data.</text>
</comment>
<dbReference type="InterPro" id="IPR036770">
    <property type="entry name" value="Ankyrin_rpt-contain_sf"/>
</dbReference>
<dbReference type="FunFam" id="1.25.40.20:FF:000097">
    <property type="entry name" value="NF-kappa-B inhibitor zeta isoform X1"/>
    <property type="match status" value="1"/>
</dbReference>
<dbReference type="PANTHER" id="PTHR24124">
    <property type="entry name" value="ANKYRIN REPEAT FAMILY A"/>
    <property type="match status" value="1"/>
</dbReference>
<dbReference type="AlphaFoldDB" id="A0AAW1ENN3"/>